<gene>
    <name evidence="1" type="ORF">HELGO_WM19824</name>
</gene>
<protein>
    <submittedName>
        <fullName evidence="1">Uncharacterized protein</fullName>
    </submittedName>
</protein>
<proteinExistence type="predicted"/>
<name>A0A6S6UAM3_9BACT</name>
<dbReference type="EMBL" id="CACVAQ010000350">
    <property type="protein sequence ID" value="CAA6824706.1"/>
    <property type="molecule type" value="Genomic_DNA"/>
</dbReference>
<evidence type="ECO:0000313" key="1">
    <source>
        <dbReference type="EMBL" id="CAA6824706.1"/>
    </source>
</evidence>
<sequence length="65" mass="7811">MVFMFFGKKTKNPTKYYYIVAFTNLNFFLKRRIIVYLLGSQFNTFFLKLGGGNYLARYVLYELLD</sequence>
<accession>A0A6S6UAM3</accession>
<dbReference type="AlphaFoldDB" id="A0A6S6UAM3"/>
<reference evidence="1" key="1">
    <citation type="submission" date="2020-01" db="EMBL/GenBank/DDBJ databases">
        <authorList>
            <person name="Meier V. D."/>
            <person name="Meier V D."/>
        </authorList>
    </citation>
    <scope>NUCLEOTIDE SEQUENCE</scope>
    <source>
        <strain evidence="1">HLG_WM_MAG_10</strain>
    </source>
</reference>
<organism evidence="1">
    <name type="scientific">uncultured Aureispira sp</name>
    <dbReference type="NCBI Taxonomy" id="1331704"/>
    <lineage>
        <taxon>Bacteria</taxon>
        <taxon>Pseudomonadati</taxon>
        <taxon>Bacteroidota</taxon>
        <taxon>Saprospiria</taxon>
        <taxon>Saprospirales</taxon>
        <taxon>Saprospiraceae</taxon>
        <taxon>Aureispira</taxon>
        <taxon>environmental samples</taxon>
    </lineage>
</organism>